<protein>
    <submittedName>
        <fullName evidence="2">C4-dicarboxylate ABC transporter substrate-binding protein</fullName>
    </submittedName>
</protein>
<evidence type="ECO:0000256" key="1">
    <source>
        <dbReference type="ARBA" id="ARBA00022729"/>
    </source>
</evidence>
<dbReference type="NCBIfam" id="NF037995">
    <property type="entry name" value="TRAP_S1"/>
    <property type="match status" value="1"/>
</dbReference>
<dbReference type="PANTHER" id="PTHR33376:SF2">
    <property type="entry name" value="DICARBOXYLATE-BINDING PERIPLASMIC PROTEIN"/>
    <property type="match status" value="1"/>
</dbReference>
<dbReference type="Pfam" id="PF03480">
    <property type="entry name" value="DctP"/>
    <property type="match status" value="1"/>
</dbReference>
<accession>A0A1Y1CNH7</accession>
<dbReference type="PROSITE" id="PS51257">
    <property type="entry name" value="PROKAR_LIPOPROTEIN"/>
    <property type="match status" value="1"/>
</dbReference>
<dbReference type="GO" id="GO:0030246">
    <property type="term" value="F:carbohydrate binding"/>
    <property type="evidence" value="ECO:0007669"/>
    <property type="project" value="TreeGrafter"/>
</dbReference>
<dbReference type="InterPro" id="IPR004682">
    <property type="entry name" value="TRAP_DctP"/>
</dbReference>
<reference evidence="2 3" key="1">
    <citation type="journal article" date="2018" name="Mar. Genomics">
        <title>Complete genome sequence of Marinifilaceae bacterium strain SPP2, isolated from the Antarctic marine sediment.</title>
        <authorList>
            <person name="Watanabe M."/>
            <person name="Kojima H."/>
            <person name="Fukui M."/>
        </authorList>
    </citation>
    <scope>NUCLEOTIDE SEQUENCE [LARGE SCALE GENOMIC DNA]</scope>
    <source>
        <strain evidence="2 3">SPP2</strain>
    </source>
</reference>
<evidence type="ECO:0000313" key="3">
    <source>
        <dbReference type="Proteomes" id="UP000218267"/>
    </source>
</evidence>
<keyword evidence="1" id="KW-0732">Signal</keyword>
<organism evidence="2 3">
    <name type="scientific">Labilibaculum antarcticum</name>
    <dbReference type="NCBI Taxonomy" id="1717717"/>
    <lineage>
        <taxon>Bacteria</taxon>
        <taxon>Pseudomonadati</taxon>
        <taxon>Bacteroidota</taxon>
        <taxon>Bacteroidia</taxon>
        <taxon>Marinilabiliales</taxon>
        <taxon>Marinifilaceae</taxon>
        <taxon>Labilibaculum</taxon>
    </lineage>
</organism>
<name>A0A1Y1CNH7_9BACT</name>
<gene>
    <name evidence="2" type="ORF">ALGA_2489</name>
</gene>
<dbReference type="NCBIfam" id="TIGR00787">
    <property type="entry name" value="dctP"/>
    <property type="match status" value="1"/>
</dbReference>
<dbReference type="GO" id="GO:0055085">
    <property type="term" value="P:transmembrane transport"/>
    <property type="evidence" value="ECO:0007669"/>
    <property type="project" value="InterPro"/>
</dbReference>
<dbReference type="GO" id="GO:0030288">
    <property type="term" value="C:outer membrane-bounded periplasmic space"/>
    <property type="evidence" value="ECO:0007669"/>
    <property type="project" value="InterPro"/>
</dbReference>
<dbReference type="InterPro" id="IPR018389">
    <property type="entry name" value="DctP_fam"/>
</dbReference>
<dbReference type="CDD" id="cd13671">
    <property type="entry name" value="PBP2_TRAP_SBP_like_3"/>
    <property type="match status" value="1"/>
</dbReference>
<evidence type="ECO:0000313" key="2">
    <source>
        <dbReference type="EMBL" id="BAX80811.1"/>
    </source>
</evidence>
<dbReference type="OrthoDB" id="9776801at2"/>
<dbReference type="AlphaFoldDB" id="A0A1Y1CNH7"/>
<dbReference type="RefSeq" id="WP_096429653.1">
    <property type="nucleotide sequence ID" value="NZ_AP018042.1"/>
</dbReference>
<sequence length="331" mass="37427">MKKTQSFSKLFLILISCFFIISCQKVNTHKTIKLAHGLDPTHPVHKAMVFMGKELERISEGQMKLEIYPSGQLGSEQQCVELLQLGSLAITKVSAAIMEGFTNNYQVLGLPYVLRSKEHSFKVLDGPIGEELLASTKKFNLKGLCFYDAGARSFYTLDRSIEKPEDLEGLKIRVMKSQTAMSMVKALGGSPTPISWGELYTALQSGVVDGAENNPPSFYTSHHYEVCKYYSLNEHTRVPDVLIISTVVWNKLSDQQKKWLQLAAKNSVVEQRKLWASAEEESLKKLKENGVIINYPAKEQFAERVQDLLNAYQEQPKLYQLIQRIQATKDE</sequence>
<dbReference type="KEGG" id="mbas:ALGA_2489"/>
<dbReference type="EMBL" id="AP018042">
    <property type="protein sequence ID" value="BAX80811.1"/>
    <property type="molecule type" value="Genomic_DNA"/>
</dbReference>
<dbReference type="PIRSF" id="PIRSF006470">
    <property type="entry name" value="DctB"/>
    <property type="match status" value="1"/>
</dbReference>
<keyword evidence="3" id="KW-1185">Reference proteome</keyword>
<dbReference type="Gene3D" id="3.40.190.170">
    <property type="entry name" value="Bacterial extracellular solute-binding protein, family 7"/>
    <property type="match status" value="1"/>
</dbReference>
<dbReference type="InterPro" id="IPR038404">
    <property type="entry name" value="TRAP_DctP_sf"/>
</dbReference>
<dbReference type="Proteomes" id="UP000218267">
    <property type="component" value="Chromosome"/>
</dbReference>
<reference evidence="3" key="2">
    <citation type="journal article" date="2020" name="Antonie Van Leeuwenhoek">
        <title>Labilibaculum antarcticum sp. nov., a novel facultative anaerobic, psychrotorelant bacterium isolated from marine sediment of Antarctica.</title>
        <authorList>
            <person name="Watanabe M."/>
            <person name="Kojima H."/>
            <person name="Fukui M."/>
        </authorList>
    </citation>
    <scope>NUCLEOTIDE SEQUENCE [LARGE SCALE GENOMIC DNA]</scope>
    <source>
        <strain evidence="3">SPP2</strain>
    </source>
</reference>
<dbReference type="PANTHER" id="PTHR33376">
    <property type="match status" value="1"/>
</dbReference>
<proteinExistence type="predicted"/>